<keyword evidence="3" id="KW-1185">Reference proteome</keyword>
<dbReference type="AlphaFoldDB" id="A0A3Q8X8Y5"/>
<gene>
    <name evidence="2" type="ORF">EJC50_19015</name>
</gene>
<reference evidence="3" key="1">
    <citation type="submission" date="2018-12" db="EMBL/GenBank/DDBJ databases">
        <title>Genome sequence of Peanibacillus sp.</title>
        <authorList>
            <person name="Subramani G."/>
            <person name="Srinivasan S."/>
            <person name="Kim M.K."/>
        </authorList>
    </citation>
    <scope>NUCLEOTIDE SEQUENCE [LARGE SCALE GENOMIC DNA]</scope>
    <source>
        <strain evidence="3">18JY67-1</strain>
    </source>
</reference>
<dbReference type="OrthoDB" id="3078792at2"/>
<evidence type="ECO:0000313" key="2">
    <source>
        <dbReference type="EMBL" id="AZN41536.1"/>
    </source>
</evidence>
<dbReference type="RefSeq" id="WP_126017242.1">
    <property type="nucleotide sequence ID" value="NZ_CP034437.1"/>
</dbReference>
<organism evidence="2 3">
    <name type="scientific">Paenibacillus albus</name>
    <dbReference type="NCBI Taxonomy" id="2495582"/>
    <lineage>
        <taxon>Bacteria</taxon>
        <taxon>Bacillati</taxon>
        <taxon>Bacillota</taxon>
        <taxon>Bacilli</taxon>
        <taxon>Bacillales</taxon>
        <taxon>Paenibacillaceae</taxon>
        <taxon>Paenibacillus</taxon>
    </lineage>
</organism>
<protein>
    <submittedName>
        <fullName evidence="2">Uncharacterized protein</fullName>
    </submittedName>
</protein>
<name>A0A3Q8X8Y5_9BACL</name>
<evidence type="ECO:0000313" key="3">
    <source>
        <dbReference type="Proteomes" id="UP000272528"/>
    </source>
</evidence>
<evidence type="ECO:0000256" key="1">
    <source>
        <dbReference type="SAM" id="MobiDB-lite"/>
    </source>
</evidence>
<dbReference type="EMBL" id="CP034437">
    <property type="protein sequence ID" value="AZN41536.1"/>
    <property type="molecule type" value="Genomic_DNA"/>
</dbReference>
<dbReference type="KEGG" id="palb:EJC50_19015"/>
<feature type="region of interest" description="Disordered" evidence="1">
    <location>
        <begin position="58"/>
        <end position="81"/>
    </location>
</feature>
<proteinExistence type="predicted"/>
<dbReference type="Proteomes" id="UP000272528">
    <property type="component" value="Chromosome"/>
</dbReference>
<accession>A0A3Q8X8Y5</accession>
<sequence length="432" mass="47426">MQLSREQSSSNQCNCQNNSQQATSNYHETPNSTLTTCECQNKGQKPAITRKSVSTTDQCDCKNQTQKPIQSRRPGQTSSSNKCNCHIPIPASNCCAGFPKTGTCVPIAAGFKSKQNIKSKLQRLAENFKSPDILTATFFEITRRYLNGEEASTPIEESIYQILDRLSPDILNISSCALNALDGLPTSQRNRLLSPEIGRTTNFTEENIAQLLAKQILQVAGQKLLDDPGALTNPRPGKIRRSNVSSAEFPAIAYPFIYSINSIRTHSGILNSDNHIPTNEETEKSCTINAQNQQVCTAQTNNCQGHSISDICLLVQNAIPGDLFVLQGANYYSTDAKVIIALKSNPAVSRVIPTIVFGDVDTPVHDEQGNLINFTKVKDKLLFSIPEDLNDGIYTIQVQVQNTNTQAGPIGIYTSDIEYLRILPPLILTFKS</sequence>